<evidence type="ECO:0000313" key="1">
    <source>
        <dbReference type="EMBL" id="GIL29649.1"/>
    </source>
</evidence>
<reference evidence="2" key="1">
    <citation type="journal article" date="2021" name="Int. J. Syst. Evol. Microbiol.">
        <title>Actinocatenispora comari sp. nov., an endophytic actinomycete isolated from aerial parts of Comarum salesowianum.</title>
        <authorList>
            <person name="Oyunbileg N."/>
            <person name="Iizaka Y."/>
            <person name="Hamada M."/>
            <person name="Davaapurev B.O."/>
            <person name="Fukumoto A."/>
            <person name="Tsetseg B."/>
            <person name="Kato F."/>
            <person name="Tamura T."/>
            <person name="Batkhuu J."/>
            <person name="Anzai Y."/>
        </authorList>
    </citation>
    <scope>NUCLEOTIDE SEQUENCE [LARGE SCALE GENOMIC DNA]</scope>
    <source>
        <strain evidence="2">NUM-2625</strain>
    </source>
</reference>
<accession>A0A8J4EQB8</accession>
<evidence type="ECO:0000313" key="2">
    <source>
        <dbReference type="Proteomes" id="UP000614996"/>
    </source>
</evidence>
<dbReference type="AlphaFoldDB" id="A0A8J4EQB8"/>
<organism evidence="1 2">
    <name type="scientific">Actinocatenispora comari</name>
    <dbReference type="NCBI Taxonomy" id="2807577"/>
    <lineage>
        <taxon>Bacteria</taxon>
        <taxon>Bacillati</taxon>
        <taxon>Actinomycetota</taxon>
        <taxon>Actinomycetes</taxon>
        <taxon>Micromonosporales</taxon>
        <taxon>Micromonosporaceae</taxon>
        <taxon>Actinocatenispora</taxon>
    </lineage>
</organism>
<protein>
    <submittedName>
        <fullName evidence="1">Uncharacterized protein</fullName>
    </submittedName>
</protein>
<proteinExistence type="predicted"/>
<comment type="caution">
    <text evidence="1">The sequence shown here is derived from an EMBL/GenBank/DDBJ whole genome shotgun (WGS) entry which is preliminary data.</text>
</comment>
<name>A0A8J4EQB8_9ACTN</name>
<gene>
    <name evidence="1" type="ORF">NUM_49030</name>
</gene>
<dbReference type="Proteomes" id="UP000614996">
    <property type="component" value="Unassembled WGS sequence"/>
</dbReference>
<dbReference type="EMBL" id="BOPO01000101">
    <property type="protein sequence ID" value="GIL29649.1"/>
    <property type="molecule type" value="Genomic_DNA"/>
</dbReference>
<keyword evidence="2" id="KW-1185">Reference proteome</keyword>
<sequence length="59" mass="6098">MGGTVGVPVAEGRSGRSRILAFTGDLDADPAGTAGSLSAHPVRVRSVTVRRPEIETIRP</sequence>